<dbReference type="Proteomes" id="UP000028045">
    <property type="component" value="Unassembled WGS sequence"/>
</dbReference>
<dbReference type="GO" id="GO:0005634">
    <property type="term" value="C:nucleus"/>
    <property type="evidence" value="ECO:0007669"/>
    <property type="project" value="TreeGrafter"/>
</dbReference>
<dbReference type="PANTHER" id="PTHR42748">
    <property type="entry name" value="NITROGEN METABOLITE REPRESSION PROTEIN NMRA FAMILY MEMBER"/>
    <property type="match status" value="1"/>
</dbReference>
<evidence type="ECO:0000256" key="2">
    <source>
        <dbReference type="ARBA" id="ARBA00022857"/>
    </source>
</evidence>
<comment type="similarity">
    <text evidence="1">Belongs to the NmrA-type oxidoreductase family.</text>
</comment>
<evidence type="ECO:0000313" key="4">
    <source>
        <dbReference type="EMBL" id="KEY73954.1"/>
    </source>
</evidence>
<dbReference type="AlphaFoldDB" id="A0A084B8S5"/>
<dbReference type="Gene3D" id="3.90.25.10">
    <property type="entry name" value="UDP-galactose 4-epimerase, domain 1"/>
    <property type="match status" value="1"/>
</dbReference>
<dbReference type="Pfam" id="PF05368">
    <property type="entry name" value="NmrA"/>
    <property type="match status" value="1"/>
</dbReference>
<dbReference type="InterPro" id="IPR051164">
    <property type="entry name" value="NmrA-like_oxidored"/>
</dbReference>
<protein>
    <recommendedName>
        <fullName evidence="3">NmrA-like domain-containing protein</fullName>
    </recommendedName>
</protein>
<dbReference type="PANTHER" id="PTHR42748:SF14">
    <property type="entry name" value="SNOAL-LIKE DOMAIN-CONTAINING PROTEIN"/>
    <property type="match status" value="1"/>
</dbReference>
<evidence type="ECO:0000259" key="3">
    <source>
        <dbReference type="Pfam" id="PF05368"/>
    </source>
</evidence>
<dbReference type="InterPro" id="IPR008030">
    <property type="entry name" value="NmrA-like"/>
</dbReference>
<dbReference type="HOGENOM" id="CLU_007383_8_0_1"/>
<sequence>MSVSKVFVVGGTGAQGIPVIRGLVSDGRYAVKVLTRDATSTRAKHLLSLGPQVELFQGTLTSEEDLRKGLEGRDGIFLNIDGFTVGEKVEMFWTMRIYELAVDLRVKHFVFSNLDYALRKGGYNPKYRAGHYDAKGRMADWLLGQHKLNKGKAFYDMTMAIFTTGPYIEMAIAKGTPMAPTVEKDEDGQDVVIWRAPLTEHGAVPHVYLDDCAHYVRWLFDNPDQDGIDLEVAVDHIHYTDLAAAFESVTGCKARFVDVSFEEYWAEGPMRSQASAPAGHQTNVNEAGAMLVQDNFTAFWNIWRDSGRNKGVVQRDYALLDKIHPQRVRSVEQ</sequence>
<dbReference type="OrthoDB" id="300709at2759"/>
<evidence type="ECO:0000313" key="5">
    <source>
        <dbReference type="Proteomes" id="UP000028045"/>
    </source>
</evidence>
<organism evidence="4 5">
    <name type="scientific">Stachybotrys chartarum (strain CBS 109288 / IBT 7711)</name>
    <name type="common">Toxic black mold</name>
    <name type="synonym">Stilbospora chartarum</name>
    <dbReference type="NCBI Taxonomy" id="1280523"/>
    <lineage>
        <taxon>Eukaryota</taxon>
        <taxon>Fungi</taxon>
        <taxon>Dikarya</taxon>
        <taxon>Ascomycota</taxon>
        <taxon>Pezizomycotina</taxon>
        <taxon>Sordariomycetes</taxon>
        <taxon>Hypocreomycetidae</taxon>
        <taxon>Hypocreales</taxon>
        <taxon>Stachybotryaceae</taxon>
        <taxon>Stachybotrys</taxon>
    </lineage>
</organism>
<keyword evidence="5" id="KW-1185">Reference proteome</keyword>
<gene>
    <name evidence="4" type="ORF">S7711_09450</name>
</gene>
<reference evidence="4 5" key="1">
    <citation type="journal article" date="2014" name="BMC Genomics">
        <title>Comparative genome sequencing reveals chemotype-specific gene clusters in the toxigenic black mold Stachybotrys.</title>
        <authorList>
            <person name="Semeiks J."/>
            <person name="Borek D."/>
            <person name="Otwinowski Z."/>
            <person name="Grishin N.V."/>
        </authorList>
    </citation>
    <scope>NUCLEOTIDE SEQUENCE [LARGE SCALE GENOMIC DNA]</scope>
    <source>
        <strain evidence="5">CBS 109288 / IBT 7711</strain>
    </source>
</reference>
<accession>A0A084B8S5</accession>
<feature type="domain" description="NmrA-like" evidence="3">
    <location>
        <begin position="4"/>
        <end position="265"/>
    </location>
</feature>
<name>A0A084B8S5_STACB</name>
<evidence type="ECO:0000256" key="1">
    <source>
        <dbReference type="ARBA" id="ARBA00006328"/>
    </source>
</evidence>
<proteinExistence type="inferred from homology"/>
<dbReference type="EMBL" id="KL647691">
    <property type="protein sequence ID" value="KEY73954.1"/>
    <property type="molecule type" value="Genomic_DNA"/>
</dbReference>
<dbReference type="InterPro" id="IPR036291">
    <property type="entry name" value="NAD(P)-bd_dom_sf"/>
</dbReference>
<dbReference type="SUPFAM" id="SSF51735">
    <property type="entry name" value="NAD(P)-binding Rossmann-fold domains"/>
    <property type="match status" value="1"/>
</dbReference>
<keyword evidence="2" id="KW-0521">NADP</keyword>
<dbReference type="Gene3D" id="3.40.50.720">
    <property type="entry name" value="NAD(P)-binding Rossmann-like Domain"/>
    <property type="match status" value="1"/>
</dbReference>